<sequence length="410" mass="45027">MFRALKSRNFKLFFYGQSISLLGTWMQKTAVAWLVYRITGSAVLLGVVTFVSLIPSLVLSPYAGSYIDRHDRFKVMVNSQIISMIQAGALAAMIYFKFYSITGIVLLSLLQGIVNSFDVICRQTLMIDMVDRPQDLSNAIALNSIMTNLARVAGPALAGIALSVFGEDFCFISNFMSYVPVLICLFMMKIKLQKTSRKRQGLWSELREGCQYLLSEKDLMSLILLLALSSMAVLPFNTLMPIFAKDLFHGTARTFSFFESAMGLGSVLSAVYLANLESGKNLVKIVIVSTFLFGGSVLLLSLSNMLSFSLFFMGLSGMGMMAQSAAINTYIQLHAAPVMRGRVISYYIMAFQGVMPIGSLLIGFLAEIAGPKSAVAASGCAGIVSILVFLYHKKKIFTRRDNASIEHQSI</sequence>
<dbReference type="Gene3D" id="1.20.1250.20">
    <property type="entry name" value="MFS general substrate transporter like domains"/>
    <property type="match status" value="1"/>
</dbReference>
<dbReference type="KEGG" id="ffl:HYN86_12340"/>
<evidence type="ECO:0000256" key="1">
    <source>
        <dbReference type="ARBA" id="ARBA00004651"/>
    </source>
</evidence>
<keyword evidence="4 7" id="KW-0812">Transmembrane</keyword>
<evidence type="ECO:0000256" key="2">
    <source>
        <dbReference type="ARBA" id="ARBA00022448"/>
    </source>
</evidence>
<evidence type="ECO:0000256" key="3">
    <source>
        <dbReference type="ARBA" id="ARBA00022475"/>
    </source>
</evidence>
<feature type="transmembrane region" description="Helical" evidence="7">
    <location>
        <begin position="308"/>
        <end position="331"/>
    </location>
</feature>
<dbReference type="Proteomes" id="UP000251561">
    <property type="component" value="Chromosome"/>
</dbReference>
<organism evidence="9 10">
    <name type="scientific">Flavobacterium fluviale</name>
    <dbReference type="NCBI Taxonomy" id="2249356"/>
    <lineage>
        <taxon>Bacteria</taxon>
        <taxon>Pseudomonadati</taxon>
        <taxon>Bacteroidota</taxon>
        <taxon>Flavobacteriia</taxon>
        <taxon>Flavobacteriales</taxon>
        <taxon>Flavobacteriaceae</taxon>
        <taxon>Flavobacterium</taxon>
    </lineage>
</organism>
<keyword evidence="6 7" id="KW-0472">Membrane</keyword>
<dbReference type="GO" id="GO:0005886">
    <property type="term" value="C:plasma membrane"/>
    <property type="evidence" value="ECO:0007669"/>
    <property type="project" value="UniProtKB-SubCell"/>
</dbReference>
<dbReference type="PANTHER" id="PTHR23513">
    <property type="entry name" value="INTEGRAL MEMBRANE EFFLUX PROTEIN-RELATED"/>
    <property type="match status" value="1"/>
</dbReference>
<name>A0A344LYQ8_9FLAO</name>
<keyword evidence="10" id="KW-1185">Reference proteome</keyword>
<dbReference type="EMBL" id="CP030261">
    <property type="protein sequence ID" value="AXB59050.1"/>
    <property type="molecule type" value="Genomic_DNA"/>
</dbReference>
<evidence type="ECO:0000256" key="7">
    <source>
        <dbReference type="SAM" id="Phobius"/>
    </source>
</evidence>
<dbReference type="PANTHER" id="PTHR23513:SF11">
    <property type="entry name" value="STAPHYLOFERRIN A TRANSPORTER"/>
    <property type="match status" value="1"/>
</dbReference>
<evidence type="ECO:0000259" key="8">
    <source>
        <dbReference type="PROSITE" id="PS50850"/>
    </source>
</evidence>
<dbReference type="AlphaFoldDB" id="A0A344LYQ8"/>
<dbReference type="InterPro" id="IPR036259">
    <property type="entry name" value="MFS_trans_sf"/>
</dbReference>
<feature type="transmembrane region" description="Helical" evidence="7">
    <location>
        <begin position="372"/>
        <end position="391"/>
    </location>
</feature>
<keyword evidence="5 7" id="KW-1133">Transmembrane helix</keyword>
<dbReference type="GO" id="GO:0022857">
    <property type="term" value="F:transmembrane transporter activity"/>
    <property type="evidence" value="ECO:0007669"/>
    <property type="project" value="InterPro"/>
</dbReference>
<dbReference type="InterPro" id="IPR010290">
    <property type="entry name" value="TM_effector"/>
</dbReference>
<feature type="transmembrane region" description="Helical" evidence="7">
    <location>
        <begin position="343"/>
        <end position="366"/>
    </location>
</feature>
<evidence type="ECO:0000313" key="9">
    <source>
        <dbReference type="EMBL" id="AXB59050.1"/>
    </source>
</evidence>
<feature type="transmembrane region" description="Helical" evidence="7">
    <location>
        <begin position="282"/>
        <end position="302"/>
    </location>
</feature>
<keyword evidence="3" id="KW-1003">Cell membrane</keyword>
<feature type="transmembrane region" description="Helical" evidence="7">
    <location>
        <begin position="171"/>
        <end position="190"/>
    </location>
</feature>
<proteinExistence type="predicted"/>
<feature type="domain" description="Major facilitator superfamily (MFS) profile" evidence="8">
    <location>
        <begin position="218"/>
        <end position="410"/>
    </location>
</feature>
<dbReference type="Pfam" id="PF05977">
    <property type="entry name" value="MFS_3"/>
    <property type="match status" value="1"/>
</dbReference>
<accession>A0A344LYQ8</accession>
<feature type="transmembrane region" description="Helical" evidence="7">
    <location>
        <begin position="42"/>
        <end position="63"/>
    </location>
</feature>
<evidence type="ECO:0000256" key="4">
    <source>
        <dbReference type="ARBA" id="ARBA00022692"/>
    </source>
</evidence>
<evidence type="ECO:0000313" key="10">
    <source>
        <dbReference type="Proteomes" id="UP000251561"/>
    </source>
</evidence>
<dbReference type="CDD" id="cd06173">
    <property type="entry name" value="MFS_MefA_like"/>
    <property type="match status" value="1"/>
</dbReference>
<dbReference type="InterPro" id="IPR020846">
    <property type="entry name" value="MFS_dom"/>
</dbReference>
<keyword evidence="2" id="KW-0813">Transport</keyword>
<evidence type="ECO:0000256" key="6">
    <source>
        <dbReference type="ARBA" id="ARBA00023136"/>
    </source>
</evidence>
<dbReference type="PROSITE" id="PS50850">
    <property type="entry name" value="MFS"/>
    <property type="match status" value="1"/>
</dbReference>
<feature type="transmembrane region" description="Helical" evidence="7">
    <location>
        <begin position="12"/>
        <end position="36"/>
    </location>
</feature>
<reference evidence="9 10" key="1">
    <citation type="submission" date="2018-06" db="EMBL/GenBank/DDBJ databases">
        <title>Genome sequencing of Flavobacterium.</title>
        <authorList>
            <person name="Baek M.-G."/>
            <person name="Yi H."/>
        </authorList>
    </citation>
    <scope>NUCLEOTIDE SEQUENCE [LARGE SCALE GENOMIC DNA]</scope>
    <source>
        <strain evidence="9 10">HYN0086</strain>
    </source>
</reference>
<dbReference type="OrthoDB" id="9775268at2"/>
<feature type="transmembrane region" description="Helical" evidence="7">
    <location>
        <begin position="255"/>
        <end position="275"/>
    </location>
</feature>
<feature type="transmembrane region" description="Helical" evidence="7">
    <location>
        <begin position="222"/>
        <end position="243"/>
    </location>
</feature>
<evidence type="ECO:0000256" key="5">
    <source>
        <dbReference type="ARBA" id="ARBA00022989"/>
    </source>
</evidence>
<gene>
    <name evidence="9" type="ORF">HYN86_12340</name>
</gene>
<protein>
    <submittedName>
        <fullName evidence="9">MFS transporter</fullName>
    </submittedName>
</protein>
<comment type="subcellular location">
    <subcellularLocation>
        <location evidence="1">Cell membrane</location>
        <topology evidence="1">Multi-pass membrane protein</topology>
    </subcellularLocation>
</comment>
<dbReference type="SUPFAM" id="SSF103473">
    <property type="entry name" value="MFS general substrate transporter"/>
    <property type="match status" value="1"/>
</dbReference>